<feature type="region of interest" description="Disordered" evidence="7">
    <location>
        <begin position="609"/>
        <end position="698"/>
    </location>
</feature>
<dbReference type="Pfam" id="PF25987">
    <property type="entry name" value="PRRT3"/>
    <property type="match status" value="1"/>
</dbReference>
<evidence type="ECO:0000256" key="5">
    <source>
        <dbReference type="ARBA" id="ARBA00022989"/>
    </source>
</evidence>
<feature type="transmembrane region" description="Helical" evidence="8">
    <location>
        <begin position="354"/>
        <end position="376"/>
    </location>
</feature>
<sequence length="760" mass="82283">MGVVPVGGAELTTASHQWRTDPNKRLTPTPPQKGGRRFIPKDPPLVNEAAPPLGRPAGSSPGPAVVTPSPPAPQPCPGGLGACSLLPLPNRTSSLRWMDLRHTLSFAWEMHVFGTAALFLLLALGGLINLIGTPILEPSARACLGLANALLVVAGVVRGGYFLTDPYGTKDLLPRPAVIGLYNLGFPLLLSAFGVLCLLGYRTAGLQVLPDGLQRLPLAGVVALLHSTLLLAVDLLFLALNPSVHVVLQVLSVSWGAFLTAGFLYTYPRLRRQAASPSLEEGGFGTVDGCNNAMAVASGLSSRSKMVLLLWRVLAICAVLGLLCCGLQVYAVLWLYGILGDWRHFTWAWWLVQFWYRLLELAWGFFMLVVASWIFWRRGGGGEDGGRTDGHTCWLKILQSFCGRRQQKLDSNGGSSNGIGSNAEFPNNWASQERNGADISKSLIRNRPETLPLRALKESNERQARLALQGGSTSSLLFLRHGLGSRGKLHNLSLLRRSHSTVCLEKESILSLADFDLRPPSPIDLSRSIDEALFREHLVKDSLFSSFIPHRWLNAADSRTSLAGELSSTRTGCEPLLLSSVAASSPAGFRYRRSSDPNFLYSLAKGSSWAEPSGQTEREECEKEEEKERETAFQGKHSSTPSSSNLTTAVTASLATGSKTPKHLPRTPPISTGSPLTPPVSIRLHRTPSNNTSLDSLSGTSLSLQTGQGITPTDDLREPFLGVRVQGSELDDSEREARRSFLEISRQIDSLSICSDTIDL</sequence>
<evidence type="ECO:0000313" key="11">
    <source>
        <dbReference type="Proteomes" id="UP001369086"/>
    </source>
</evidence>
<evidence type="ECO:0000256" key="1">
    <source>
        <dbReference type="ARBA" id="ARBA00004141"/>
    </source>
</evidence>
<proteinExistence type="predicted"/>
<evidence type="ECO:0000256" key="8">
    <source>
        <dbReference type="SAM" id="Phobius"/>
    </source>
</evidence>
<feature type="transmembrane region" description="Helical" evidence="8">
    <location>
        <begin position="216"/>
        <end position="240"/>
    </location>
</feature>
<feature type="transmembrane region" description="Helical" evidence="8">
    <location>
        <begin position="184"/>
        <end position="204"/>
    </location>
</feature>
<reference evidence="10 11" key="1">
    <citation type="submission" date="2021-05" db="EMBL/GenBank/DDBJ databases">
        <authorList>
            <person name="Zahm M."/>
            <person name="Klopp C."/>
            <person name="Cabau C."/>
            <person name="Kuhl H."/>
            <person name="Suciu R."/>
            <person name="Ciorpac M."/>
            <person name="Holostenco D."/>
            <person name="Gessner J."/>
            <person name="Wuertz S."/>
            <person name="Hohne C."/>
            <person name="Stock M."/>
            <person name="Gislard M."/>
            <person name="Lluch J."/>
            <person name="Milhes M."/>
            <person name="Lampietro C."/>
            <person name="Lopez Roques C."/>
            <person name="Donnadieu C."/>
            <person name="Du K."/>
            <person name="Schartl M."/>
            <person name="Guiguen Y."/>
        </authorList>
    </citation>
    <scope>NUCLEOTIDE SEQUENCE [LARGE SCALE GENOMIC DNA]</scope>
    <source>
        <strain evidence="10">Hh-F2</strain>
        <tissue evidence="10">Blood</tissue>
    </source>
</reference>
<comment type="caution">
    <text evidence="10">The sequence shown here is derived from an EMBL/GenBank/DDBJ whole genome shotgun (WGS) entry which is preliminary data.</text>
</comment>
<feature type="compositionally biased region" description="Low complexity" evidence="7">
    <location>
        <begin position="689"/>
        <end position="698"/>
    </location>
</feature>
<keyword evidence="2" id="KW-0597">Phosphoprotein</keyword>
<evidence type="ECO:0000256" key="2">
    <source>
        <dbReference type="ARBA" id="ARBA00022553"/>
    </source>
</evidence>
<keyword evidence="5 8" id="KW-1133">Transmembrane helix</keyword>
<evidence type="ECO:0000313" key="10">
    <source>
        <dbReference type="EMBL" id="KAK6480825.1"/>
    </source>
</evidence>
<evidence type="ECO:0000256" key="6">
    <source>
        <dbReference type="ARBA" id="ARBA00023136"/>
    </source>
</evidence>
<evidence type="ECO:0000256" key="3">
    <source>
        <dbReference type="ARBA" id="ARBA00022692"/>
    </source>
</evidence>
<feature type="compositionally biased region" description="Low complexity" evidence="7">
    <location>
        <begin position="58"/>
        <end position="67"/>
    </location>
</feature>
<feature type="transmembrane region" description="Helical" evidence="8">
    <location>
        <begin position="246"/>
        <end position="267"/>
    </location>
</feature>
<dbReference type="InterPro" id="IPR059081">
    <property type="entry name" value="PRRT3-4"/>
</dbReference>
<evidence type="ECO:0000259" key="9">
    <source>
        <dbReference type="Pfam" id="PF25987"/>
    </source>
</evidence>
<accession>A0ABR0Z7K6</accession>
<name>A0ABR0Z7K6_HUSHU</name>
<dbReference type="Proteomes" id="UP001369086">
    <property type="component" value="Unassembled WGS sequence"/>
</dbReference>
<feature type="transmembrane region" description="Helical" evidence="8">
    <location>
        <begin position="110"/>
        <end position="131"/>
    </location>
</feature>
<evidence type="ECO:0000256" key="4">
    <source>
        <dbReference type="ARBA" id="ARBA00022729"/>
    </source>
</evidence>
<feature type="region of interest" description="Disordered" evidence="7">
    <location>
        <begin position="1"/>
        <end position="73"/>
    </location>
</feature>
<keyword evidence="4" id="KW-0732">Signal</keyword>
<dbReference type="PANTHER" id="PTHR47400">
    <property type="entry name" value="PROLINE-RICH TRANSMEMBRANE PROTEIN 3"/>
    <property type="match status" value="1"/>
</dbReference>
<dbReference type="PANTHER" id="PTHR47400:SF1">
    <property type="entry name" value="PROLINE-RICH TRANSMEMBRANE PROTEIN 3"/>
    <property type="match status" value="1"/>
</dbReference>
<feature type="compositionally biased region" description="Polar residues" evidence="7">
    <location>
        <begin position="636"/>
        <end position="659"/>
    </location>
</feature>
<protein>
    <recommendedName>
        <fullName evidence="9">Proline-rich transmembrane protein 3/4 domain-containing protein</fullName>
    </recommendedName>
</protein>
<comment type="subcellular location">
    <subcellularLocation>
        <location evidence="1">Membrane</location>
        <topology evidence="1">Multi-pass membrane protein</topology>
    </subcellularLocation>
</comment>
<keyword evidence="11" id="KW-1185">Reference proteome</keyword>
<evidence type="ECO:0000256" key="7">
    <source>
        <dbReference type="SAM" id="MobiDB-lite"/>
    </source>
</evidence>
<dbReference type="InterPro" id="IPR043242">
    <property type="entry name" value="PRRT3"/>
</dbReference>
<feature type="compositionally biased region" description="Basic and acidic residues" evidence="7">
    <location>
        <begin position="616"/>
        <end position="631"/>
    </location>
</feature>
<feature type="domain" description="Proline-rich transmembrane protein 3/4" evidence="9">
    <location>
        <begin position="92"/>
        <end position="402"/>
    </location>
</feature>
<feature type="transmembrane region" description="Helical" evidence="8">
    <location>
        <begin position="309"/>
        <end position="334"/>
    </location>
</feature>
<organism evidence="10 11">
    <name type="scientific">Huso huso</name>
    <name type="common">Beluga</name>
    <name type="synonym">Acipenser huso</name>
    <dbReference type="NCBI Taxonomy" id="61971"/>
    <lineage>
        <taxon>Eukaryota</taxon>
        <taxon>Metazoa</taxon>
        <taxon>Chordata</taxon>
        <taxon>Craniata</taxon>
        <taxon>Vertebrata</taxon>
        <taxon>Euteleostomi</taxon>
        <taxon>Actinopterygii</taxon>
        <taxon>Chondrostei</taxon>
        <taxon>Acipenseriformes</taxon>
        <taxon>Acipenseridae</taxon>
        <taxon>Huso</taxon>
    </lineage>
</organism>
<gene>
    <name evidence="10" type="ORF">HHUSO_G18621</name>
</gene>
<dbReference type="EMBL" id="JAHFZB010000016">
    <property type="protein sequence ID" value="KAK6480825.1"/>
    <property type="molecule type" value="Genomic_DNA"/>
</dbReference>
<keyword evidence="6 8" id="KW-0472">Membrane</keyword>
<feature type="transmembrane region" description="Helical" evidence="8">
    <location>
        <begin position="143"/>
        <end position="164"/>
    </location>
</feature>
<keyword evidence="3 8" id="KW-0812">Transmembrane</keyword>